<dbReference type="EMBL" id="AVPG01000002">
    <property type="protein sequence ID" value="KGX88557.1"/>
    <property type="molecule type" value="Genomic_DNA"/>
</dbReference>
<name>A0A0A5HY77_9BACI</name>
<dbReference type="Gene3D" id="3.40.50.620">
    <property type="entry name" value="HUPs"/>
    <property type="match status" value="1"/>
</dbReference>
<comment type="caution">
    <text evidence="4">The sequence shown here is derived from an EMBL/GenBank/DDBJ whole genome shotgun (WGS) entry which is preliminary data.</text>
</comment>
<dbReference type="HAMAP" id="MF_01539">
    <property type="entry name" value="TmcAL"/>
    <property type="match status" value="1"/>
</dbReference>
<comment type="similarity">
    <text evidence="3">Belongs to the TmcAL family.</text>
</comment>
<gene>
    <name evidence="3" type="primary">tmcAL</name>
    <name evidence="4" type="ORF">N784_07760</name>
</gene>
<sequence>MKASGLIVEYNPFHHGHLHHYQRAKAISEAPCMVAIMSGNFLQRGEPAIVDKWHRTKMALQSGIDLVLELPFVFAVQHSDYFAKGAVLTLAAIGVQSICFGSEHGDIQPFYAVYDTIQERQADYHQFVKEALQLGHSYPQANRLAYERLGIKDANFDLSKPNNILGYSYVKTIHDYKVDIKPCTIKRKHANYHDSHIDHHIASATSIRNSIFSNGAILEEAKSALPKCSVQLLNRYKQEAGMWHEWDSYFPYLQYRISTMSKQELKHIQGMEEGLENKLKQTILKAQTFTQWMNIVKSKRYTWTRLQRIMVNILTNTTKEELKMIKEIDKIPYVRVLGMTPTGKNYLHQIKKQMDVPLITQIHKHSHPYLTIEERVMDSYYAIIPPNKKQSIRKKEFQPPLMTH</sequence>
<dbReference type="AlphaFoldDB" id="A0A0A5HY77"/>
<dbReference type="GO" id="GO:0006400">
    <property type="term" value="P:tRNA modification"/>
    <property type="evidence" value="ECO:0007669"/>
    <property type="project" value="UniProtKB-UniRule"/>
</dbReference>
<dbReference type="Proteomes" id="UP000030401">
    <property type="component" value="Unassembled WGS sequence"/>
</dbReference>
<dbReference type="PANTHER" id="PTHR37825">
    <property type="entry name" value="TRNA(MET) CYTIDINE ACETATE LIGASE"/>
    <property type="match status" value="1"/>
</dbReference>
<reference evidence="4 5" key="1">
    <citation type="submission" date="2013-08" db="EMBL/GenBank/DDBJ databases">
        <authorList>
            <person name="Huang J."/>
            <person name="Wang G."/>
        </authorList>
    </citation>
    <scope>NUCLEOTIDE SEQUENCE [LARGE SCALE GENOMIC DNA]</scope>
    <source>
        <strain evidence="4 5">JSM 072002</strain>
    </source>
</reference>
<accession>A0A0A5HY77</accession>
<evidence type="ECO:0000256" key="1">
    <source>
        <dbReference type="ARBA" id="ARBA00022598"/>
    </source>
</evidence>
<dbReference type="Pfam" id="PF05636">
    <property type="entry name" value="HIGH_NTase1"/>
    <property type="match status" value="1"/>
</dbReference>
<dbReference type="InterPro" id="IPR008513">
    <property type="entry name" value="tRNA(Met)_cyd_acetate_ligase"/>
</dbReference>
<organism evidence="4 5">
    <name type="scientific">Pontibacillus litoralis JSM 072002</name>
    <dbReference type="NCBI Taxonomy" id="1385512"/>
    <lineage>
        <taxon>Bacteria</taxon>
        <taxon>Bacillati</taxon>
        <taxon>Bacillota</taxon>
        <taxon>Bacilli</taxon>
        <taxon>Bacillales</taxon>
        <taxon>Bacillaceae</taxon>
        <taxon>Pontibacillus</taxon>
    </lineage>
</organism>
<feature type="binding site" evidence="3">
    <location>
        <begin position="7"/>
        <end position="20"/>
    </location>
    <ligand>
        <name>ATP</name>
        <dbReference type="ChEBI" id="CHEBI:30616"/>
    </ligand>
</feature>
<keyword evidence="2 3" id="KW-0819">tRNA processing</keyword>
<evidence type="ECO:0000313" key="4">
    <source>
        <dbReference type="EMBL" id="KGX88557.1"/>
    </source>
</evidence>
<dbReference type="GO" id="GO:0005524">
    <property type="term" value="F:ATP binding"/>
    <property type="evidence" value="ECO:0007669"/>
    <property type="project" value="UniProtKB-KW"/>
</dbReference>
<evidence type="ECO:0000256" key="2">
    <source>
        <dbReference type="ARBA" id="ARBA00022694"/>
    </source>
</evidence>
<dbReference type="STRING" id="1385512.N784_07760"/>
<dbReference type="EC" id="6.3.4.-" evidence="3"/>
<keyword evidence="3" id="KW-0694">RNA-binding</keyword>
<dbReference type="NCBIfam" id="NF010191">
    <property type="entry name" value="PRK13670.1"/>
    <property type="match status" value="1"/>
</dbReference>
<keyword evidence="3" id="KW-0963">Cytoplasm</keyword>
<feature type="binding site" evidence="3">
    <location>
        <position position="162"/>
    </location>
    <ligand>
        <name>ATP</name>
        <dbReference type="ChEBI" id="CHEBI:30616"/>
    </ligand>
</feature>
<proteinExistence type="inferred from homology"/>
<dbReference type="GO" id="GO:0005737">
    <property type="term" value="C:cytoplasm"/>
    <property type="evidence" value="ECO:0007669"/>
    <property type="project" value="UniProtKB-SubCell"/>
</dbReference>
<keyword evidence="5" id="KW-1185">Reference proteome</keyword>
<evidence type="ECO:0000256" key="3">
    <source>
        <dbReference type="HAMAP-Rule" id="MF_01539"/>
    </source>
</evidence>
<dbReference type="SUPFAM" id="SSF52374">
    <property type="entry name" value="Nucleotidylyl transferase"/>
    <property type="match status" value="1"/>
</dbReference>
<keyword evidence="3" id="KW-0067">ATP-binding</keyword>
<keyword evidence="3" id="KW-0820">tRNA-binding</keyword>
<comment type="subcellular location">
    <subcellularLocation>
        <location evidence="3">Cytoplasm</location>
    </subcellularLocation>
</comment>
<dbReference type="RefSeq" id="WP_036832201.1">
    <property type="nucleotide sequence ID" value="NZ_AVPG01000002.1"/>
</dbReference>
<evidence type="ECO:0000313" key="5">
    <source>
        <dbReference type="Proteomes" id="UP000030401"/>
    </source>
</evidence>
<comment type="function">
    <text evidence="3">Catalyzes the formation of N(4)-acetylcytidine (ac(4)C) at the wobble position of elongator tRNA(Met), using acetate and ATP as substrates. First activates an acetate ion to form acetyladenylate (Ac-AMP) and then transfers the acetyl group to tRNA to form ac(4)C34.</text>
</comment>
<comment type="catalytic activity">
    <reaction evidence="3">
        <text>cytidine(34) in elongator tRNA(Met) + acetate + ATP = N(4)-acetylcytidine(34) in elongator tRNA(Met) + AMP + diphosphate</text>
        <dbReference type="Rhea" id="RHEA:58144"/>
        <dbReference type="Rhea" id="RHEA-COMP:10693"/>
        <dbReference type="Rhea" id="RHEA-COMP:10694"/>
        <dbReference type="ChEBI" id="CHEBI:30089"/>
        <dbReference type="ChEBI" id="CHEBI:30616"/>
        <dbReference type="ChEBI" id="CHEBI:33019"/>
        <dbReference type="ChEBI" id="CHEBI:74900"/>
        <dbReference type="ChEBI" id="CHEBI:82748"/>
        <dbReference type="ChEBI" id="CHEBI:456215"/>
    </reaction>
</comment>
<dbReference type="eggNOG" id="COG1323">
    <property type="taxonomic scope" value="Bacteria"/>
</dbReference>
<feature type="binding site" evidence="3">
    <location>
        <position position="187"/>
    </location>
    <ligand>
        <name>ATP</name>
        <dbReference type="ChEBI" id="CHEBI:30616"/>
    </ligand>
</feature>
<dbReference type="GO" id="GO:0000049">
    <property type="term" value="F:tRNA binding"/>
    <property type="evidence" value="ECO:0007669"/>
    <property type="project" value="UniProtKB-KW"/>
</dbReference>
<keyword evidence="1 3" id="KW-0436">Ligase</keyword>
<dbReference type="OrthoDB" id="9769796at2"/>
<dbReference type="GO" id="GO:0016879">
    <property type="term" value="F:ligase activity, forming carbon-nitrogen bonds"/>
    <property type="evidence" value="ECO:0007669"/>
    <property type="project" value="UniProtKB-UniRule"/>
</dbReference>
<dbReference type="PANTHER" id="PTHR37825:SF1">
    <property type="entry name" value="TRNA(MET) CYTIDINE ACETATE LIGASE"/>
    <property type="match status" value="1"/>
</dbReference>
<comment type="caution">
    <text evidence="3">Lacks conserved residue(s) required for the propagation of feature annotation.</text>
</comment>
<keyword evidence="3" id="KW-0547">Nucleotide-binding</keyword>
<dbReference type="InterPro" id="IPR014729">
    <property type="entry name" value="Rossmann-like_a/b/a_fold"/>
</dbReference>
<feature type="binding site" evidence="3">
    <location>
        <position position="101"/>
    </location>
    <ligand>
        <name>ATP</name>
        <dbReference type="ChEBI" id="CHEBI:30616"/>
    </ligand>
</feature>
<protein>
    <recommendedName>
        <fullName evidence="3">tRNA(Met) cytidine acetate ligase</fullName>
        <ecNumber evidence="3">6.3.4.-</ecNumber>
    </recommendedName>
</protein>